<dbReference type="InterPro" id="IPR026467">
    <property type="entry name" value="Ser/Gly_Cys_C_dom"/>
</dbReference>
<gene>
    <name evidence="2" type="ORF">G6045_03015</name>
</gene>
<reference evidence="2 3" key="1">
    <citation type="submission" date="2020-02" db="EMBL/GenBank/DDBJ databases">
        <title>Whole-genome analyses of novel actinobacteria.</title>
        <authorList>
            <person name="Sahin N."/>
            <person name="Tokatli A."/>
        </authorList>
    </citation>
    <scope>NUCLEOTIDE SEQUENCE [LARGE SCALE GENOMIC DNA]</scope>
    <source>
        <strain evidence="2 3">YC504</strain>
    </source>
</reference>
<dbReference type="AlphaFoldDB" id="A0A6G4XDD4"/>
<dbReference type="EMBL" id="JAAKZW010000005">
    <property type="protein sequence ID" value="NGO74661.1"/>
    <property type="molecule type" value="Genomic_DNA"/>
</dbReference>
<sequence>MRWGFRRFSRGSGAARDLGVYDVAFLAGGPQRVADSAIIALNRRGLVVVLASRVRAVDGEHPEHAVERAVLVFCRRSKVINAVRAAVQRSPEVEEIGRRLAARGLVAGSRRRVTRAGRRHLQAARDDASVPQYVLGGATISRDGTVRHRGGHAQTLPAGLGRTLRRMGKALDNDSDPGSDAGTYAGSGSSCGGGGGGGGD</sequence>
<evidence type="ECO:0000313" key="2">
    <source>
        <dbReference type="EMBL" id="NGO74661.1"/>
    </source>
</evidence>
<organism evidence="2 3">
    <name type="scientific">Streptomyces mesophilus</name>
    <dbReference type="NCBI Taxonomy" id="1775132"/>
    <lineage>
        <taxon>Bacteria</taxon>
        <taxon>Bacillati</taxon>
        <taxon>Actinomycetota</taxon>
        <taxon>Actinomycetes</taxon>
        <taxon>Kitasatosporales</taxon>
        <taxon>Streptomycetaceae</taxon>
        <taxon>Streptomyces</taxon>
    </lineage>
</organism>
<keyword evidence="3" id="KW-1185">Reference proteome</keyword>
<feature type="compositionally biased region" description="Gly residues" evidence="1">
    <location>
        <begin position="189"/>
        <end position="200"/>
    </location>
</feature>
<accession>A0A6G4XDD4</accession>
<name>A0A6G4XDD4_9ACTN</name>
<proteinExistence type="predicted"/>
<comment type="caution">
    <text evidence="2">The sequence shown here is derived from an EMBL/GenBank/DDBJ whole genome shotgun (WGS) entry which is preliminary data.</text>
</comment>
<evidence type="ECO:0000256" key="1">
    <source>
        <dbReference type="SAM" id="MobiDB-lite"/>
    </source>
</evidence>
<dbReference type="NCBIfam" id="TIGR04222">
    <property type="entry name" value="near_uncomplex"/>
    <property type="match status" value="1"/>
</dbReference>
<evidence type="ECO:0000313" key="3">
    <source>
        <dbReference type="Proteomes" id="UP000481109"/>
    </source>
</evidence>
<dbReference type="Proteomes" id="UP000481109">
    <property type="component" value="Unassembled WGS sequence"/>
</dbReference>
<feature type="region of interest" description="Disordered" evidence="1">
    <location>
        <begin position="168"/>
        <end position="200"/>
    </location>
</feature>
<protein>
    <submittedName>
        <fullName evidence="2">TIGR04222 domain-containing membrane protein</fullName>
    </submittedName>
</protein>